<dbReference type="SUPFAM" id="SSF48208">
    <property type="entry name" value="Six-hairpin glycosidases"/>
    <property type="match status" value="1"/>
</dbReference>
<evidence type="ECO:0000313" key="4">
    <source>
        <dbReference type="Proteomes" id="UP000324159"/>
    </source>
</evidence>
<dbReference type="AlphaFoldDB" id="A0A5D3WLL4"/>
<name>A0A5D3WLL4_9BACT</name>
<sequence length="720" mass="81701">MDEIIQVRDQYYIQASSCLADDRTRVLKQGETFAVHDCRGDIQPVGRGEQGLYHQGTRFLSRLEFFVNRQRPLILSSTVNNRNELLAVDLTNPDLVLGDRQVPRGSLHLFRSKFLWNRCCFERLRLVNFAPDAVEIELCFRYAADFHDIFEVRGMRRRKHGRMESPKTGPDRVTLPYLGLDGCRRRALLQFAPRPDRLSAEEASFRLRLAPHEERSIYLTVVCLVDEEDFDLPAFDRGFDASLKRLEGYRGKNCGIETSKQHFDEWLNRSLDDLNMLLTETPQGIYPYAGVPWYSTAFGRDGLITALQTLWLNPDIARGVLAFLAANQADSHHPKQDAEPGKILHETRQGEMAALDEIPFGRYYGSVDSTPLFVLLAGAWLRRTGDLDFVRQIWPQVKKAVDWIDRYGDIDGDGLIEYHRQSADGLVQQGWKDSWDSVFHADGRLAEGPIALCEVQGYVYAARLAAAEMAEQLGEREMSDIQRNRAERLRELFLRAFWNDELGCYALALDGEKRPCLIPSSNAGQSLFTGIAAPEHAERLAERLLQPDFFSGWGIRTIAEGVARYNPMSYHNGSVWPHDNALIALGLARYGKTRQALKIFSALYDLAMQVDLQRLPELFCGFRRLPGQGPVLYPLACSPQAWAAGAVFMLLQACLGLDIDARRRTVCFRHPVLPDFLDQVTLRDLRLAGGRISLRLTRYHDDVGINILERSGKIGVTVIK</sequence>
<dbReference type="Gene3D" id="1.50.10.10">
    <property type="match status" value="1"/>
</dbReference>
<feature type="domain" description="Mannosylglycerate hydrolase MGH1-like glycoside hydrolase" evidence="2">
    <location>
        <begin position="304"/>
        <end position="608"/>
    </location>
</feature>
<reference evidence="3 4" key="1">
    <citation type="submission" date="2019-07" db="EMBL/GenBank/DDBJ databases">
        <title>Genomic Encyclopedia of Type Strains, Phase IV (KMG-IV): sequencing the most valuable type-strain genomes for metagenomic binning, comparative biology and taxonomic classification.</title>
        <authorList>
            <person name="Goeker M."/>
        </authorList>
    </citation>
    <scope>NUCLEOTIDE SEQUENCE [LARGE SCALE GENOMIC DNA]</scope>
    <source>
        <strain evidence="3 4">SS015</strain>
    </source>
</reference>
<dbReference type="EMBL" id="VNIB01000002">
    <property type="protein sequence ID" value="TYO99602.1"/>
    <property type="molecule type" value="Genomic_DNA"/>
</dbReference>
<feature type="domain" description="Putative glycogen debranching enzyme N-terminal" evidence="1">
    <location>
        <begin position="27"/>
        <end position="219"/>
    </location>
</feature>
<dbReference type="Pfam" id="PF14742">
    <property type="entry name" value="GDE_N_bis"/>
    <property type="match status" value="1"/>
</dbReference>
<protein>
    <submittedName>
        <fullName evidence="3">Glycogen debranching enzyme</fullName>
    </submittedName>
</protein>
<gene>
    <name evidence="3" type="ORF">EDC39_102125</name>
</gene>
<evidence type="ECO:0000313" key="3">
    <source>
        <dbReference type="EMBL" id="TYO99602.1"/>
    </source>
</evidence>
<proteinExistence type="predicted"/>
<accession>A0A5D3WLL4</accession>
<dbReference type="InterPro" id="IPR054491">
    <property type="entry name" value="MGH1-like_GH"/>
</dbReference>
<dbReference type="GO" id="GO:0005975">
    <property type="term" value="P:carbohydrate metabolic process"/>
    <property type="evidence" value="ECO:0007669"/>
    <property type="project" value="InterPro"/>
</dbReference>
<organism evidence="3 4">
    <name type="scientific">Geothermobacter ehrlichii</name>
    <dbReference type="NCBI Taxonomy" id="213224"/>
    <lineage>
        <taxon>Bacteria</taxon>
        <taxon>Pseudomonadati</taxon>
        <taxon>Thermodesulfobacteriota</taxon>
        <taxon>Desulfuromonadia</taxon>
        <taxon>Desulfuromonadales</taxon>
        <taxon>Geothermobacteraceae</taxon>
        <taxon>Geothermobacter</taxon>
    </lineage>
</organism>
<dbReference type="InterPro" id="IPR032856">
    <property type="entry name" value="GDE_N_bis"/>
</dbReference>
<dbReference type="InterPro" id="IPR012341">
    <property type="entry name" value="6hp_glycosidase-like_sf"/>
</dbReference>
<keyword evidence="4" id="KW-1185">Reference proteome</keyword>
<dbReference type="Proteomes" id="UP000324159">
    <property type="component" value="Unassembled WGS sequence"/>
</dbReference>
<dbReference type="Pfam" id="PF22422">
    <property type="entry name" value="MGH1-like_GH"/>
    <property type="match status" value="1"/>
</dbReference>
<comment type="caution">
    <text evidence="3">The sequence shown here is derived from an EMBL/GenBank/DDBJ whole genome shotgun (WGS) entry which is preliminary data.</text>
</comment>
<dbReference type="OrthoDB" id="9761875at2"/>
<evidence type="ECO:0000259" key="2">
    <source>
        <dbReference type="Pfam" id="PF22422"/>
    </source>
</evidence>
<evidence type="ECO:0000259" key="1">
    <source>
        <dbReference type="Pfam" id="PF14742"/>
    </source>
</evidence>
<dbReference type="InterPro" id="IPR008928">
    <property type="entry name" value="6-hairpin_glycosidase_sf"/>
</dbReference>
<dbReference type="RefSeq" id="WP_148894858.1">
    <property type="nucleotide sequence ID" value="NZ_VNIB01000002.1"/>
</dbReference>